<reference evidence="3 4" key="1">
    <citation type="submission" date="2024-05" db="EMBL/GenBank/DDBJ databases">
        <authorList>
            <person name="Wallberg A."/>
        </authorList>
    </citation>
    <scope>NUCLEOTIDE SEQUENCE [LARGE SCALE GENOMIC DNA]</scope>
</reference>
<dbReference type="SMART" id="SM00192">
    <property type="entry name" value="LDLa"/>
    <property type="match status" value="1"/>
</dbReference>
<feature type="non-terminal residue" evidence="3">
    <location>
        <position position="150"/>
    </location>
</feature>
<dbReference type="InterPro" id="IPR036055">
    <property type="entry name" value="LDL_receptor-like_sf"/>
</dbReference>
<dbReference type="EMBL" id="CAXKWB010018565">
    <property type="protein sequence ID" value="CAL4121015.1"/>
    <property type="molecule type" value="Genomic_DNA"/>
</dbReference>
<name>A0AAV2RDV7_MEGNR</name>
<evidence type="ECO:0000256" key="2">
    <source>
        <dbReference type="PROSITE-ProRule" id="PRU00124"/>
    </source>
</evidence>
<sequence length="150" mass="17063">SILQGIYNYYVSFDLSTKKWKIIDFKLGIEIAQTIKSDIINGALFPVGRQYWRLLNPICGQEVNHVLELCFTACDLDQFTCSDGDCIPIVERCDFKANCNDFSDEENCNILSKPSGYAKHISPNSNLSVEFNILRFPSIGDTENNFEVEF</sequence>
<comment type="caution">
    <text evidence="3">The sequence shown here is derived from an EMBL/GenBank/DDBJ whole genome shotgun (WGS) entry which is preliminary data.</text>
</comment>
<dbReference type="InterPro" id="IPR002172">
    <property type="entry name" value="LDrepeatLR_classA_rpt"/>
</dbReference>
<gene>
    <name evidence="3" type="ORF">MNOR_LOCUS22249</name>
</gene>
<dbReference type="InterPro" id="IPR023415">
    <property type="entry name" value="LDLR_class-A_CS"/>
</dbReference>
<evidence type="ECO:0000256" key="1">
    <source>
        <dbReference type="ARBA" id="ARBA00023157"/>
    </source>
</evidence>
<evidence type="ECO:0000313" key="3">
    <source>
        <dbReference type="EMBL" id="CAL4121015.1"/>
    </source>
</evidence>
<dbReference type="SUPFAM" id="SSF57424">
    <property type="entry name" value="LDL receptor-like module"/>
    <property type="match status" value="1"/>
</dbReference>
<evidence type="ECO:0000313" key="4">
    <source>
        <dbReference type="Proteomes" id="UP001497623"/>
    </source>
</evidence>
<organism evidence="3 4">
    <name type="scientific">Meganyctiphanes norvegica</name>
    <name type="common">Northern krill</name>
    <name type="synonym">Thysanopoda norvegica</name>
    <dbReference type="NCBI Taxonomy" id="48144"/>
    <lineage>
        <taxon>Eukaryota</taxon>
        <taxon>Metazoa</taxon>
        <taxon>Ecdysozoa</taxon>
        <taxon>Arthropoda</taxon>
        <taxon>Crustacea</taxon>
        <taxon>Multicrustacea</taxon>
        <taxon>Malacostraca</taxon>
        <taxon>Eumalacostraca</taxon>
        <taxon>Eucarida</taxon>
        <taxon>Euphausiacea</taxon>
        <taxon>Euphausiidae</taxon>
        <taxon>Meganyctiphanes</taxon>
    </lineage>
</organism>
<feature type="disulfide bond" evidence="2">
    <location>
        <begin position="74"/>
        <end position="86"/>
    </location>
</feature>
<feature type="disulfide bond" evidence="2">
    <location>
        <begin position="81"/>
        <end position="99"/>
    </location>
</feature>
<dbReference type="CDD" id="cd00112">
    <property type="entry name" value="LDLa"/>
    <property type="match status" value="1"/>
</dbReference>
<dbReference type="Gene3D" id="4.10.400.10">
    <property type="entry name" value="Low-density Lipoprotein Receptor"/>
    <property type="match status" value="1"/>
</dbReference>
<feature type="non-terminal residue" evidence="3">
    <location>
        <position position="1"/>
    </location>
</feature>
<dbReference type="PROSITE" id="PS50068">
    <property type="entry name" value="LDLRA_2"/>
    <property type="match status" value="1"/>
</dbReference>
<keyword evidence="1 2" id="KW-1015">Disulfide bond</keyword>
<feature type="disulfide bond" evidence="2">
    <location>
        <begin position="93"/>
        <end position="108"/>
    </location>
</feature>
<dbReference type="Pfam" id="PF00057">
    <property type="entry name" value="Ldl_recept_a"/>
    <property type="match status" value="1"/>
</dbReference>
<dbReference type="PROSITE" id="PS01209">
    <property type="entry name" value="LDLRA_1"/>
    <property type="match status" value="1"/>
</dbReference>
<dbReference type="Proteomes" id="UP001497623">
    <property type="component" value="Unassembled WGS sequence"/>
</dbReference>
<dbReference type="AlphaFoldDB" id="A0AAV2RDV7"/>
<proteinExistence type="predicted"/>
<accession>A0AAV2RDV7</accession>
<protein>
    <submittedName>
        <fullName evidence="3">Uncharacterized protein</fullName>
    </submittedName>
</protein>
<keyword evidence="4" id="KW-1185">Reference proteome</keyword>